<proteinExistence type="predicted"/>
<dbReference type="HOGENOM" id="CLU_1355380_0_0_1"/>
<reference evidence="2" key="1">
    <citation type="journal article" date="2011" name="Science">
        <title>The plant cell wall-decomposing machinery underlies the functional diversity of forest fungi.</title>
        <authorList>
            <person name="Eastwood D.C."/>
            <person name="Floudas D."/>
            <person name="Binder M."/>
            <person name="Majcherczyk A."/>
            <person name="Schneider P."/>
            <person name="Aerts A."/>
            <person name="Asiegbu F.O."/>
            <person name="Baker S.E."/>
            <person name="Barry K."/>
            <person name="Bendiksby M."/>
            <person name="Blumentritt M."/>
            <person name="Coutinho P.M."/>
            <person name="Cullen D."/>
            <person name="de Vries R.P."/>
            <person name="Gathman A."/>
            <person name="Goodell B."/>
            <person name="Henrissat B."/>
            <person name="Ihrmark K."/>
            <person name="Kauserud H."/>
            <person name="Kohler A."/>
            <person name="LaButti K."/>
            <person name="Lapidus A."/>
            <person name="Lavin J.L."/>
            <person name="Lee Y.-H."/>
            <person name="Lindquist E."/>
            <person name="Lilly W."/>
            <person name="Lucas S."/>
            <person name="Morin E."/>
            <person name="Murat C."/>
            <person name="Oguiza J.A."/>
            <person name="Park J."/>
            <person name="Pisabarro A.G."/>
            <person name="Riley R."/>
            <person name="Rosling A."/>
            <person name="Salamov A."/>
            <person name="Schmidt O."/>
            <person name="Schmutz J."/>
            <person name="Skrede I."/>
            <person name="Stenlid J."/>
            <person name="Wiebenga A."/>
            <person name="Xie X."/>
            <person name="Kuees U."/>
            <person name="Hibbett D.S."/>
            <person name="Hoffmeister D."/>
            <person name="Hoegberg N."/>
            <person name="Martin F."/>
            <person name="Grigoriev I.V."/>
            <person name="Watkinson S.C."/>
        </authorList>
    </citation>
    <scope>NUCLEOTIDE SEQUENCE [LARGE SCALE GENOMIC DNA]</scope>
    <source>
        <strain evidence="2">strain S7.3</strain>
    </source>
</reference>
<dbReference type="Proteomes" id="UP000008063">
    <property type="component" value="Unassembled WGS sequence"/>
</dbReference>
<organism evidence="2">
    <name type="scientific">Serpula lacrymans var. lacrymans (strain S7.3)</name>
    <name type="common">Dry rot fungus</name>
    <dbReference type="NCBI Taxonomy" id="936435"/>
    <lineage>
        <taxon>Eukaryota</taxon>
        <taxon>Fungi</taxon>
        <taxon>Dikarya</taxon>
        <taxon>Basidiomycota</taxon>
        <taxon>Agaricomycotina</taxon>
        <taxon>Agaricomycetes</taxon>
        <taxon>Agaricomycetidae</taxon>
        <taxon>Boletales</taxon>
        <taxon>Coniophorineae</taxon>
        <taxon>Serpulaceae</taxon>
        <taxon>Serpula</taxon>
    </lineage>
</organism>
<dbReference type="AlphaFoldDB" id="F8QDV1"/>
<keyword evidence="2" id="KW-1185">Reference proteome</keyword>
<dbReference type="InParanoid" id="F8QDV1"/>
<sequence>MRLMTEATKSGSVVVAVGVDELEDALADEQRVIDEPLSLRGCKPDHGPALWSTLGQTEQCAVLPRLYIIHHLAELLFRWHPANRSSSTQQAPGRICQMQRGCCPQNNPSTGKKARVFTRFLPRIEEQRASILFSFSGMLGLRSFQDRPPLLLLSSLQIKTASMGSDNAEEEEPWSCDPPLWTVFSKSKFSTRSSRAATRVYN</sequence>
<gene>
    <name evidence="1" type="ORF">SERLA73DRAFT_78636</name>
</gene>
<dbReference type="EMBL" id="GL945491">
    <property type="protein sequence ID" value="EGN93772.1"/>
    <property type="molecule type" value="Genomic_DNA"/>
</dbReference>
<name>F8QDV1_SERL3</name>
<accession>F8QDV1</accession>
<evidence type="ECO:0000313" key="1">
    <source>
        <dbReference type="EMBL" id="EGN93772.1"/>
    </source>
</evidence>
<protein>
    <submittedName>
        <fullName evidence="1">Uncharacterized protein</fullName>
    </submittedName>
</protein>
<evidence type="ECO:0000313" key="2">
    <source>
        <dbReference type="Proteomes" id="UP000008063"/>
    </source>
</evidence>